<evidence type="ECO:0000313" key="2">
    <source>
        <dbReference type="Proteomes" id="UP001204953"/>
    </source>
</evidence>
<comment type="caution">
    <text evidence="1">The sequence shown here is derived from an EMBL/GenBank/DDBJ whole genome shotgun (WGS) entry which is preliminary data.</text>
</comment>
<protein>
    <submittedName>
        <fullName evidence="1">DUF29 domain-containing protein</fullName>
    </submittedName>
</protein>
<gene>
    <name evidence="1" type="ORF">NJ959_18790</name>
</gene>
<keyword evidence="2" id="KW-1185">Reference proteome</keyword>
<organism evidence="1 2">
    <name type="scientific">Limnofasciculus baicalensis BBK-W-15</name>
    <dbReference type="NCBI Taxonomy" id="2699891"/>
    <lineage>
        <taxon>Bacteria</taxon>
        <taxon>Bacillati</taxon>
        <taxon>Cyanobacteriota</taxon>
        <taxon>Cyanophyceae</taxon>
        <taxon>Coleofasciculales</taxon>
        <taxon>Coleofasciculaceae</taxon>
        <taxon>Limnofasciculus</taxon>
        <taxon>Limnofasciculus baicalensis</taxon>
    </lineage>
</organism>
<dbReference type="Proteomes" id="UP001204953">
    <property type="component" value="Unassembled WGS sequence"/>
</dbReference>
<dbReference type="Gene3D" id="1.20.1220.20">
    <property type="entry name" value="Uncharcterised protein PF01724"/>
    <property type="match status" value="1"/>
</dbReference>
<dbReference type="Pfam" id="PF01724">
    <property type="entry name" value="DUF29"/>
    <property type="match status" value="1"/>
</dbReference>
<proteinExistence type="predicted"/>
<reference evidence="1" key="1">
    <citation type="submission" date="2022-06" db="EMBL/GenBank/DDBJ databases">
        <title>New cyanobacteria of genus Symplocastrum in benthos of Lake Baikal.</title>
        <authorList>
            <person name="Sorokovikova E."/>
            <person name="Tikhonova I."/>
            <person name="Krasnopeev A."/>
            <person name="Evseev P."/>
            <person name="Gladkikh A."/>
            <person name="Belykh O."/>
        </authorList>
    </citation>
    <scope>NUCLEOTIDE SEQUENCE</scope>
    <source>
        <strain evidence="1">BBK-W-15</strain>
    </source>
</reference>
<accession>A0AAE3GV69</accession>
<evidence type="ECO:0000313" key="1">
    <source>
        <dbReference type="EMBL" id="MCP2730478.1"/>
    </source>
</evidence>
<dbReference type="EMBL" id="JAMZMM010000205">
    <property type="protein sequence ID" value="MCP2730478.1"/>
    <property type="molecule type" value="Genomic_DNA"/>
</dbReference>
<sequence length="49" mass="5849">MTANLQTTQKSLYETDYVLWVKTNLARLKAQDYSRVDWDNLYEEIGYLS</sequence>
<dbReference type="AlphaFoldDB" id="A0AAE3GV69"/>
<name>A0AAE3GV69_9CYAN</name>
<dbReference type="RefSeq" id="WP_254013235.1">
    <property type="nucleotide sequence ID" value="NZ_JAMZMM010000205.1"/>
</dbReference>